<evidence type="ECO:0000313" key="3">
    <source>
        <dbReference type="Proteomes" id="UP000297635"/>
    </source>
</evidence>
<evidence type="ECO:0000313" key="2">
    <source>
        <dbReference type="EMBL" id="TGG40575.1"/>
    </source>
</evidence>
<sequence length="969" mass="108695">MKTYPLHTARLFILLIVSLVAVMAFAEEKPLTLYGRIKESVFKNDLPEAWVYTIDENGNRKDSLTVWNKSNSMFSDGVINDFARISFLVERKDSVYVFEVGCEGYTPRTVVYKVENVGDREDTRNIPDIYLDRAPHKLREVEVTASKIKFYHRGDTIVYNADAFQLADGSMLDALISQLPGVELSDNGRITVNGEFVESLLLNGKHFFDGNNNIMLQNIGAYTVKNVEVYRGHSLMEKFHDNLNAPKRLTMDVKLKKEYSIGWIANAQAGYGTESRFMGRLFSAWFTSSTEVVFLGNINNLNDNREPGKNSSWTPEQMPSGTRRYQLAGLNYQHRVPSGNRFARGNITYEGNRLNSSTVTDRTNFFSTGNTYDYSSAGDRYKDFKVRTNHSFGRKFNGVSISADVAGSYSRTDNTSSSLSATFDSEQSGMSLQALEAVYATGLSEQLSSIINRSRQLNNGLNKAGSVNGGAMLSYKIPQSPDRIYAQMAVSYSSRKSEAWHDINVNYSDNSIAGIRQRNYTYGSPDSDFTLRAGTGYNWRKGMLSGAVKYDYNFHNRDRDSYMYALERLGDDMGVYGELPAGYQSCLDAGNSYTSRLCENKHTLSLELMYLGKLSNGNSLQIRFEPNVGVLHSNLHYFSDNKAYPVSRTSALFSIADLGGSIRYQWGGPAKKSAMQILTLKYGLDTGTPDLLHLVDVTNTSDPLNISVGNPDLKNSHTYKMGLFYMISPKNYMSNTVTVDFSVTDNALVRGYYYDKTTGVRYNKTYNVSGNNSLKAENVFNLQFGRRKQFTLSSATVAGNIHSVDMVGTDGMEPAPSKVDTRTLSENIRVSWQIGKHSLSLNGVVSDRRTTSSRDGFNDINATHYNYGVTGSFALPAGFGISTDFRLYTRRGYGMRQLDTTDAVWNARATYTPRGGRWVFTLDGFDLLRRLNNIHYAVTATGRTVTYTNTLPRYILFSVQYRLNIQPKK</sequence>
<reference evidence="2 3" key="1">
    <citation type="submission" date="2019-02" db="EMBL/GenBank/DDBJ databases">
        <title>Isolation and identification of novel species under the genus Muribaculum.</title>
        <authorList>
            <person name="Miyake S."/>
            <person name="Ding Y."/>
            <person name="Low A."/>
            <person name="Soh M."/>
            <person name="Seedorf H."/>
        </authorList>
    </citation>
    <scope>NUCLEOTIDE SEQUENCE [LARGE SCALE GENOMIC DNA]</scope>
    <source>
        <strain evidence="2 3">TLL-A3</strain>
    </source>
</reference>
<name>A0A4Z0V9Y2_9BACT</name>
<dbReference type="Pfam" id="PF14905">
    <property type="entry name" value="OMP_b-brl_3"/>
    <property type="match status" value="1"/>
</dbReference>
<feature type="domain" description="Outer membrane protein beta-barrel" evidence="1">
    <location>
        <begin position="689"/>
        <end position="961"/>
    </location>
</feature>
<keyword evidence="3" id="KW-1185">Reference proteome</keyword>
<dbReference type="SUPFAM" id="SSF56935">
    <property type="entry name" value="Porins"/>
    <property type="match status" value="2"/>
</dbReference>
<proteinExistence type="predicted"/>
<comment type="caution">
    <text evidence="2">The sequence shown here is derived from an EMBL/GenBank/DDBJ whole genome shotgun (WGS) entry which is preliminary data.</text>
</comment>
<gene>
    <name evidence="2" type="ORF">EZ315_07790</name>
</gene>
<dbReference type="RefSeq" id="WP_135471572.1">
    <property type="nucleotide sequence ID" value="NZ_CASJDB010000001.1"/>
</dbReference>
<dbReference type="GeneID" id="82149690"/>
<dbReference type="InterPro" id="IPR041700">
    <property type="entry name" value="OMP_b-brl_3"/>
</dbReference>
<dbReference type="AlphaFoldDB" id="A0A4Z0V9Y2"/>
<protein>
    <recommendedName>
        <fullName evidence="1">Outer membrane protein beta-barrel domain-containing protein</fullName>
    </recommendedName>
</protein>
<dbReference type="Proteomes" id="UP000297635">
    <property type="component" value="Unassembled WGS sequence"/>
</dbReference>
<accession>A0A4Z0V9Y2</accession>
<organism evidence="2 3">
    <name type="scientific">Duncaniella freteri</name>
    <dbReference type="NCBI Taxonomy" id="2530391"/>
    <lineage>
        <taxon>Bacteria</taxon>
        <taxon>Pseudomonadati</taxon>
        <taxon>Bacteroidota</taxon>
        <taxon>Bacteroidia</taxon>
        <taxon>Bacteroidales</taxon>
        <taxon>Muribaculaceae</taxon>
        <taxon>Duncaniella</taxon>
    </lineage>
</organism>
<dbReference type="EMBL" id="SJSA01000001">
    <property type="protein sequence ID" value="TGG40575.1"/>
    <property type="molecule type" value="Genomic_DNA"/>
</dbReference>
<evidence type="ECO:0000259" key="1">
    <source>
        <dbReference type="Pfam" id="PF14905"/>
    </source>
</evidence>